<gene>
    <name evidence="1" type="ORF">BACPEC_02009</name>
</gene>
<dbReference type="AlphaFoldDB" id="B7ASF3"/>
<dbReference type="HOGENOM" id="CLU_2056659_0_0_9"/>
<name>B7ASF3_9FIRM</name>
<evidence type="ECO:0000313" key="2">
    <source>
        <dbReference type="Proteomes" id="UP000003136"/>
    </source>
</evidence>
<dbReference type="EMBL" id="ABVQ01000036">
    <property type="protein sequence ID" value="EEC57500.1"/>
    <property type="molecule type" value="Genomic_DNA"/>
</dbReference>
<dbReference type="STRING" id="483218.BACPEC_02009"/>
<dbReference type="Proteomes" id="UP000003136">
    <property type="component" value="Unassembled WGS sequence"/>
</dbReference>
<organism evidence="1 2">
    <name type="scientific">[Bacteroides] pectinophilus ATCC 43243</name>
    <dbReference type="NCBI Taxonomy" id="483218"/>
    <lineage>
        <taxon>Bacteria</taxon>
        <taxon>Bacillati</taxon>
        <taxon>Bacillota</taxon>
        <taxon>Clostridia</taxon>
        <taxon>Eubacteriales</taxon>
    </lineage>
</organism>
<comment type="caution">
    <text evidence="1">The sequence shown here is derived from an EMBL/GenBank/DDBJ whole genome shotgun (WGS) entry which is preliminary data.</text>
</comment>
<evidence type="ECO:0000313" key="1">
    <source>
        <dbReference type="EMBL" id="EEC57500.1"/>
    </source>
</evidence>
<sequence length="119" mass="13015">MTFLLLFVSGGLIRSVFSTVFSVSEPEAQRSDCCRRCKGDDAHQHIAACVLPQQHRAEAAPCGGLSLHCKCVHRLRQRCAQQHTHCGEAYCLAPLPSAGVFPHSLLDECDPYCGIVHIV</sequence>
<proteinExistence type="predicted"/>
<accession>B7ASF3</accession>
<reference evidence="1 2" key="1">
    <citation type="submission" date="2008-11" db="EMBL/GenBank/DDBJ databases">
        <title>Draft genome sequence of Bacteroides pectinophilus (ATCC 43243).</title>
        <authorList>
            <person name="Sudarsanam P."/>
            <person name="Ley R."/>
            <person name="Guruge J."/>
            <person name="Turnbaugh P.J."/>
            <person name="Mahowald M."/>
            <person name="Liep D."/>
            <person name="Gordon J."/>
        </authorList>
    </citation>
    <scope>NUCLEOTIDE SEQUENCE [LARGE SCALE GENOMIC DNA]</scope>
    <source>
        <strain evidence="1 2">ATCC 43243</strain>
    </source>
</reference>
<keyword evidence="2" id="KW-1185">Reference proteome</keyword>
<protein>
    <submittedName>
        <fullName evidence="1">Uncharacterized protein</fullName>
    </submittedName>
</protein>
<reference evidence="1 2" key="2">
    <citation type="submission" date="2008-11" db="EMBL/GenBank/DDBJ databases">
        <authorList>
            <person name="Fulton L."/>
            <person name="Clifton S."/>
            <person name="Fulton B."/>
            <person name="Xu J."/>
            <person name="Minx P."/>
            <person name="Pepin K.H."/>
            <person name="Johnson M."/>
            <person name="Bhonagiri V."/>
            <person name="Nash W.E."/>
            <person name="Mardis E.R."/>
            <person name="Wilson R.K."/>
        </authorList>
    </citation>
    <scope>NUCLEOTIDE SEQUENCE [LARGE SCALE GENOMIC DNA]</scope>
    <source>
        <strain evidence="1 2">ATCC 43243</strain>
    </source>
</reference>